<dbReference type="Pfam" id="PF01694">
    <property type="entry name" value="Rhomboid"/>
    <property type="match status" value="1"/>
</dbReference>
<keyword evidence="3" id="KW-0812">Transmembrane</keyword>
<protein>
    <recommendedName>
        <fullName evidence="6">Peptidase S54 rhomboid domain-containing protein</fullName>
    </recommendedName>
</protein>
<dbReference type="PANTHER" id="PTHR43731:SF26">
    <property type="entry name" value="RHOMBOID-LIKE PROTEIN 10, CHLOROPLASTIC"/>
    <property type="match status" value="1"/>
</dbReference>
<dbReference type="Gene3D" id="1.20.1540.10">
    <property type="entry name" value="Rhomboid-like"/>
    <property type="match status" value="1"/>
</dbReference>
<keyword evidence="5" id="KW-0472">Membrane</keyword>
<dbReference type="SUPFAM" id="SSF144091">
    <property type="entry name" value="Rhomboid-like"/>
    <property type="match status" value="1"/>
</dbReference>
<dbReference type="InterPro" id="IPR050925">
    <property type="entry name" value="Rhomboid_protease_S54"/>
</dbReference>
<comment type="subcellular location">
    <subcellularLocation>
        <location evidence="1">Membrane</location>
        <topology evidence="1">Multi-pass membrane protein</topology>
    </subcellularLocation>
</comment>
<evidence type="ECO:0000313" key="7">
    <source>
        <dbReference type="EMBL" id="KAH9314187.1"/>
    </source>
</evidence>
<sequence>MAMFTNFRWGWGWTAPRNSISQGGSLRGPPRGHSSRGFLRLACGIGLHAARLHANHSHVSASFQESYSFENDINAADECNKTGNALYKELGFLDNLQKTLLVPSFWLSNIFKKDHEKSLRKPGDGIDGSVRSSTGHPPSRRVCTNILLALNILLYAGQILSQGKITLWGAKINSLINDGQIWRLATSSFLHANTMHLLVNCYSLNSVGPIVEKLSGPKRFVAVYMASAITSATMSYYLSKSPSLGASGAIFGLVGSLAVFTFRHKNIMSGGWKSLSEIARNIALNMVLGLLSQGIDNWGH</sequence>
<dbReference type="InterPro" id="IPR022764">
    <property type="entry name" value="Peptidase_S54_rhomboid_dom"/>
</dbReference>
<dbReference type="GO" id="GO:0031969">
    <property type="term" value="C:chloroplast membrane"/>
    <property type="evidence" value="ECO:0007669"/>
    <property type="project" value="TreeGrafter"/>
</dbReference>
<evidence type="ECO:0000313" key="8">
    <source>
        <dbReference type="Proteomes" id="UP000824469"/>
    </source>
</evidence>
<evidence type="ECO:0000256" key="2">
    <source>
        <dbReference type="ARBA" id="ARBA00009045"/>
    </source>
</evidence>
<organism evidence="7 8">
    <name type="scientific">Taxus chinensis</name>
    <name type="common">Chinese yew</name>
    <name type="synonym">Taxus wallichiana var. chinensis</name>
    <dbReference type="NCBI Taxonomy" id="29808"/>
    <lineage>
        <taxon>Eukaryota</taxon>
        <taxon>Viridiplantae</taxon>
        <taxon>Streptophyta</taxon>
        <taxon>Embryophyta</taxon>
        <taxon>Tracheophyta</taxon>
        <taxon>Spermatophyta</taxon>
        <taxon>Pinopsida</taxon>
        <taxon>Pinidae</taxon>
        <taxon>Conifers II</taxon>
        <taxon>Cupressales</taxon>
        <taxon>Taxaceae</taxon>
        <taxon>Taxus</taxon>
    </lineage>
</organism>
<keyword evidence="8" id="KW-1185">Reference proteome</keyword>
<evidence type="ECO:0000256" key="3">
    <source>
        <dbReference type="ARBA" id="ARBA00022692"/>
    </source>
</evidence>
<evidence type="ECO:0000256" key="4">
    <source>
        <dbReference type="ARBA" id="ARBA00022989"/>
    </source>
</evidence>
<accession>A0AA38G0S9</accession>
<dbReference type="Proteomes" id="UP000824469">
    <property type="component" value="Unassembled WGS sequence"/>
</dbReference>
<keyword evidence="4" id="KW-1133">Transmembrane helix</keyword>
<dbReference type="PANTHER" id="PTHR43731">
    <property type="entry name" value="RHOMBOID PROTEASE"/>
    <property type="match status" value="1"/>
</dbReference>
<proteinExistence type="inferred from homology"/>
<comment type="caution">
    <text evidence="7">The sequence shown here is derived from an EMBL/GenBank/DDBJ whole genome shotgun (WGS) entry which is preliminary data.</text>
</comment>
<gene>
    <name evidence="7" type="ORF">KI387_022814</name>
</gene>
<name>A0AA38G0S9_TAXCH</name>
<feature type="non-terminal residue" evidence="7">
    <location>
        <position position="1"/>
    </location>
</feature>
<evidence type="ECO:0000256" key="5">
    <source>
        <dbReference type="ARBA" id="ARBA00023136"/>
    </source>
</evidence>
<feature type="domain" description="Peptidase S54 rhomboid" evidence="6">
    <location>
        <begin position="179"/>
        <end position="300"/>
    </location>
</feature>
<evidence type="ECO:0000256" key="1">
    <source>
        <dbReference type="ARBA" id="ARBA00004141"/>
    </source>
</evidence>
<dbReference type="FunFam" id="1.20.1540.10:FF:000015">
    <property type="entry name" value="RHOMBOID-like protein 10 chloroplastic"/>
    <property type="match status" value="1"/>
</dbReference>
<evidence type="ECO:0000259" key="6">
    <source>
        <dbReference type="Pfam" id="PF01694"/>
    </source>
</evidence>
<dbReference type="AlphaFoldDB" id="A0AA38G0S9"/>
<dbReference type="GO" id="GO:0004252">
    <property type="term" value="F:serine-type endopeptidase activity"/>
    <property type="evidence" value="ECO:0007669"/>
    <property type="project" value="InterPro"/>
</dbReference>
<reference evidence="7 8" key="1">
    <citation type="journal article" date="2021" name="Nat. Plants">
        <title>The Taxus genome provides insights into paclitaxel biosynthesis.</title>
        <authorList>
            <person name="Xiong X."/>
            <person name="Gou J."/>
            <person name="Liao Q."/>
            <person name="Li Y."/>
            <person name="Zhou Q."/>
            <person name="Bi G."/>
            <person name="Li C."/>
            <person name="Du R."/>
            <person name="Wang X."/>
            <person name="Sun T."/>
            <person name="Guo L."/>
            <person name="Liang H."/>
            <person name="Lu P."/>
            <person name="Wu Y."/>
            <person name="Zhang Z."/>
            <person name="Ro D.K."/>
            <person name="Shang Y."/>
            <person name="Huang S."/>
            <person name="Yan J."/>
        </authorList>
    </citation>
    <scope>NUCLEOTIDE SEQUENCE [LARGE SCALE GENOMIC DNA]</scope>
    <source>
        <strain evidence="7">Ta-2019</strain>
    </source>
</reference>
<comment type="similarity">
    <text evidence="2">Belongs to the peptidase S54 family.</text>
</comment>
<dbReference type="EMBL" id="JAHRHJ020000005">
    <property type="protein sequence ID" value="KAH9314187.1"/>
    <property type="molecule type" value="Genomic_DNA"/>
</dbReference>
<dbReference type="InterPro" id="IPR035952">
    <property type="entry name" value="Rhomboid-like_sf"/>
</dbReference>